<dbReference type="InterPro" id="IPR050469">
    <property type="entry name" value="Diguanylate_Cyclase"/>
</dbReference>
<dbReference type="CDD" id="cd18773">
    <property type="entry name" value="PDC1_HK_sensor"/>
    <property type="match status" value="1"/>
</dbReference>
<dbReference type="NCBIfam" id="TIGR00254">
    <property type="entry name" value="GGDEF"/>
    <property type="match status" value="1"/>
</dbReference>
<evidence type="ECO:0000313" key="10">
    <source>
        <dbReference type="EMBL" id="QFI56200.1"/>
    </source>
</evidence>
<dbReference type="SUPFAM" id="SSF55073">
    <property type="entry name" value="Nucleotide cyclase"/>
    <property type="match status" value="1"/>
</dbReference>
<evidence type="ECO:0000256" key="3">
    <source>
        <dbReference type="ARBA" id="ARBA00022475"/>
    </source>
</evidence>
<dbReference type="InterPro" id="IPR029787">
    <property type="entry name" value="Nucleotide_cyclase"/>
</dbReference>
<name>A0A5J6X0A9_9GAMM</name>
<dbReference type="PANTHER" id="PTHR45138:SF9">
    <property type="entry name" value="DIGUANYLATE CYCLASE DGCM-RELATED"/>
    <property type="match status" value="1"/>
</dbReference>
<organism evidence="10 11">
    <name type="scientific">Aeromonas simiae</name>
    <dbReference type="NCBI Taxonomy" id="218936"/>
    <lineage>
        <taxon>Bacteria</taxon>
        <taxon>Pseudomonadati</taxon>
        <taxon>Pseudomonadota</taxon>
        <taxon>Gammaproteobacteria</taxon>
        <taxon>Aeromonadales</taxon>
        <taxon>Aeromonadaceae</taxon>
        <taxon>Aeromonas</taxon>
    </lineage>
</organism>
<keyword evidence="3" id="KW-1003">Cell membrane</keyword>
<comment type="catalytic activity">
    <reaction evidence="7">
        <text>2 GTP = 3',3'-c-di-GMP + 2 diphosphate</text>
        <dbReference type="Rhea" id="RHEA:24898"/>
        <dbReference type="ChEBI" id="CHEBI:33019"/>
        <dbReference type="ChEBI" id="CHEBI:37565"/>
        <dbReference type="ChEBI" id="CHEBI:58805"/>
        <dbReference type="EC" id="2.7.7.65"/>
    </reaction>
</comment>
<evidence type="ECO:0000259" key="9">
    <source>
        <dbReference type="PROSITE" id="PS50887"/>
    </source>
</evidence>
<proteinExistence type="predicted"/>
<evidence type="ECO:0000256" key="6">
    <source>
        <dbReference type="ARBA" id="ARBA00023136"/>
    </source>
</evidence>
<dbReference type="InterPro" id="IPR043128">
    <property type="entry name" value="Rev_trsase/Diguanyl_cyclase"/>
</dbReference>
<evidence type="ECO:0000256" key="2">
    <source>
        <dbReference type="ARBA" id="ARBA00012528"/>
    </source>
</evidence>
<evidence type="ECO:0000256" key="8">
    <source>
        <dbReference type="SAM" id="Phobius"/>
    </source>
</evidence>
<evidence type="ECO:0000256" key="7">
    <source>
        <dbReference type="ARBA" id="ARBA00034247"/>
    </source>
</evidence>
<keyword evidence="11" id="KW-1185">Reference proteome</keyword>
<dbReference type="PROSITE" id="PS50887">
    <property type="entry name" value="GGDEF"/>
    <property type="match status" value="1"/>
</dbReference>
<keyword evidence="4 8" id="KW-0812">Transmembrane</keyword>
<dbReference type="KEGG" id="asim:FE240_16880"/>
<dbReference type="Proteomes" id="UP000594034">
    <property type="component" value="Chromosome"/>
</dbReference>
<feature type="domain" description="GGDEF" evidence="9">
    <location>
        <begin position="332"/>
        <end position="460"/>
    </location>
</feature>
<keyword evidence="6 8" id="KW-0472">Membrane</keyword>
<dbReference type="Pfam" id="PF00990">
    <property type="entry name" value="GGDEF"/>
    <property type="match status" value="1"/>
</dbReference>
<dbReference type="RefSeq" id="WP_193002611.1">
    <property type="nucleotide sequence ID" value="NZ_CP040449.1"/>
</dbReference>
<sequence length="460" mass="52012">MLSFISNLGVLITEQSIKPVETLVSAVHRVASRDSIERLVEHRSDEDVRRLLSSMLNSTYGVKSVLLSDRYGHSVTIPDLAAKITDNAKDRPWFSNDSSGRDTNFFTPLYKDIRDESAVITISRPMFDFRGDFIGVVGADLNLIALSMPLRSLSHGIPGKAFVIERTGKIILSGDPNDIRNGSVEYDLVRGMTNLNGVVSSELDNDHFYYYVSFTHPDWFVLYQVKKQDVYNIVWNFIQPALVLFFVSLVLINIVWYLLRTSYNTLMLDLFSEITVGRSSGSISYNEIKENIQKTQENYKVVKERSTRDMLTGLLNRGQFDQDLSTLIDSKEPFVLSIIDIDDFKQVNDTYGHVVGDEVLKAVASSGIKLLGDYASIYRYGGEELAVLFKNSEMMSAFSLINAWREFVENKEWREPGLSITFSAGLHRGGYENSHEVISKADSLLYTAKKKGKNMVLMED</sequence>
<evidence type="ECO:0000256" key="1">
    <source>
        <dbReference type="ARBA" id="ARBA00004651"/>
    </source>
</evidence>
<feature type="transmembrane region" description="Helical" evidence="8">
    <location>
        <begin position="237"/>
        <end position="259"/>
    </location>
</feature>
<dbReference type="EMBL" id="CP040449">
    <property type="protein sequence ID" value="QFI56200.1"/>
    <property type="molecule type" value="Genomic_DNA"/>
</dbReference>
<evidence type="ECO:0000256" key="4">
    <source>
        <dbReference type="ARBA" id="ARBA00022692"/>
    </source>
</evidence>
<dbReference type="SMART" id="SM00267">
    <property type="entry name" value="GGDEF"/>
    <property type="match status" value="1"/>
</dbReference>
<dbReference type="PANTHER" id="PTHR45138">
    <property type="entry name" value="REGULATORY COMPONENTS OF SENSORY TRANSDUCTION SYSTEM"/>
    <property type="match status" value="1"/>
</dbReference>
<protein>
    <recommendedName>
        <fullName evidence="2">diguanylate cyclase</fullName>
        <ecNumber evidence="2">2.7.7.65</ecNumber>
    </recommendedName>
</protein>
<keyword evidence="5 8" id="KW-1133">Transmembrane helix</keyword>
<dbReference type="GO" id="GO:0005886">
    <property type="term" value="C:plasma membrane"/>
    <property type="evidence" value="ECO:0007669"/>
    <property type="project" value="UniProtKB-SubCell"/>
</dbReference>
<dbReference type="Gene3D" id="3.30.70.270">
    <property type="match status" value="1"/>
</dbReference>
<dbReference type="EC" id="2.7.7.65" evidence="2"/>
<dbReference type="CDD" id="cd01949">
    <property type="entry name" value="GGDEF"/>
    <property type="match status" value="1"/>
</dbReference>
<evidence type="ECO:0000256" key="5">
    <source>
        <dbReference type="ARBA" id="ARBA00022989"/>
    </source>
</evidence>
<dbReference type="AlphaFoldDB" id="A0A5J6X0A9"/>
<dbReference type="GO" id="GO:0052621">
    <property type="term" value="F:diguanylate cyclase activity"/>
    <property type="evidence" value="ECO:0007669"/>
    <property type="project" value="UniProtKB-EC"/>
</dbReference>
<dbReference type="Gene3D" id="3.30.450.20">
    <property type="entry name" value="PAS domain"/>
    <property type="match status" value="2"/>
</dbReference>
<dbReference type="InterPro" id="IPR033479">
    <property type="entry name" value="dCache_1"/>
</dbReference>
<evidence type="ECO:0000313" key="11">
    <source>
        <dbReference type="Proteomes" id="UP000594034"/>
    </source>
</evidence>
<comment type="subcellular location">
    <subcellularLocation>
        <location evidence="1">Cell membrane</location>
        <topology evidence="1">Multi-pass membrane protein</topology>
    </subcellularLocation>
</comment>
<dbReference type="Pfam" id="PF02743">
    <property type="entry name" value="dCache_1"/>
    <property type="match status" value="1"/>
</dbReference>
<gene>
    <name evidence="10" type="ORF">FE240_16880</name>
</gene>
<reference evidence="10 11" key="1">
    <citation type="submission" date="2019-05" db="EMBL/GenBank/DDBJ databases">
        <title>OXA-830, a novel chromosomally encoded expanded-spectrum class D beta-lactamase in Aeromonas simiae.</title>
        <authorList>
            <person name="Zhou W."/>
            <person name="Chen Q."/>
        </authorList>
    </citation>
    <scope>NUCLEOTIDE SEQUENCE [LARGE SCALE GENOMIC DNA]</scope>
    <source>
        <strain evidence="10 11">A6</strain>
    </source>
</reference>
<accession>A0A5J6X0A9</accession>
<dbReference type="InterPro" id="IPR000160">
    <property type="entry name" value="GGDEF_dom"/>
</dbReference>